<evidence type="ECO:0000313" key="4">
    <source>
        <dbReference type="EMBL" id="KAJ9133485.1"/>
    </source>
</evidence>
<name>A0AA38R4R4_9PEZI</name>
<evidence type="ECO:0000259" key="3">
    <source>
        <dbReference type="Pfam" id="PF20163"/>
    </source>
</evidence>
<feature type="transmembrane region" description="Helical" evidence="2">
    <location>
        <begin position="319"/>
        <end position="341"/>
    </location>
</feature>
<dbReference type="Proteomes" id="UP001174691">
    <property type="component" value="Unassembled WGS sequence"/>
</dbReference>
<keyword evidence="2" id="KW-0812">Transmembrane</keyword>
<gene>
    <name evidence="4" type="ORF">NKR19_g9037</name>
</gene>
<keyword evidence="2" id="KW-0472">Membrane</keyword>
<feature type="domain" description="DUF6536" evidence="3">
    <location>
        <begin position="208"/>
        <end position="359"/>
    </location>
</feature>
<feature type="region of interest" description="Disordered" evidence="1">
    <location>
        <begin position="168"/>
        <end position="192"/>
    </location>
</feature>
<keyword evidence="2" id="KW-1133">Transmembrane helix</keyword>
<sequence>MEIVIPPRDHGESTYRYTWDENGDVMQPRVDERAQPRPTHRARGRQTVQWPFQSIATMETSLLSQIAEQPFPFRPSSNARERRATWEPKRLLPRSRGSDSETVARDIVPDYVINYIRGETPESVARRKKNGGKLGERVVDVVTPPAGHRPHQSRAAEFEGFFDDATTTHRDGERAHSPGDGDEEHMLGGYSEKRPNRNRGWKKLMVGWRGGVALNVLLGLVISITGLVCLVYLAAKGLLSVRESVIFSGSCATAESIDSGVHALVNVFAVVLLAGANYVFQLLGSPTRREVDVEHRRKRWLDIGVPSLRNLAHIPKSRAILAVSVLLVAMVTQVIYNAVIFTSQTAADYNMLAVTPSFLQGAPFSNATSNNEGRLSRLDILALEDLARRDAFVNLTATECLAKINAAYQIDFESILFVTITDSTTSSLLQTASASSSNRRGLSDSTSVKFCLAQPSVLEQTCDVNLNGSLLGVVVLLNLLSIIAITTLLFCRSYKPLVSLGDALSSFLQRPDPTTSGSCLMTKPDAQEERWGLRQAKFWVPRNHSWFRTPSVPRWCATTFLWTAPTALAATALVLAIRADPNRAMSSFGNVSPHAVYILPPSTPLAGAALISALPQLLLAALYLATNSLLTTYYLSHESSLYALGRPRPLRVTSSPAGSQTTSLYLTLPRPWSWLLATLFAATAFVLSQSFSLVSVHLLTPDIPSSTTTTTTSLTILCFSGTGLLILLSLLVIPALIVLSLGFRRAPPAILANGQAVGNPLALAGGSCSAVLSAWCHAAPRDRDAELWKRPLTWGVVEGGGLVNVAHCTFTAGRAGDIDLGRSYA</sequence>
<feature type="transmembrane region" description="Helical" evidence="2">
    <location>
        <begin position="674"/>
        <end position="694"/>
    </location>
</feature>
<organism evidence="4 5">
    <name type="scientific">Coniochaeta hoffmannii</name>
    <dbReference type="NCBI Taxonomy" id="91930"/>
    <lineage>
        <taxon>Eukaryota</taxon>
        <taxon>Fungi</taxon>
        <taxon>Dikarya</taxon>
        <taxon>Ascomycota</taxon>
        <taxon>Pezizomycotina</taxon>
        <taxon>Sordariomycetes</taxon>
        <taxon>Sordariomycetidae</taxon>
        <taxon>Coniochaetales</taxon>
        <taxon>Coniochaetaceae</taxon>
        <taxon>Coniochaeta</taxon>
    </lineage>
</organism>
<feature type="transmembrane region" description="Helical" evidence="2">
    <location>
        <begin position="470"/>
        <end position="491"/>
    </location>
</feature>
<dbReference type="PANTHER" id="PTHR35395">
    <property type="entry name" value="DUF6536 DOMAIN-CONTAINING PROTEIN"/>
    <property type="match status" value="1"/>
</dbReference>
<evidence type="ECO:0000256" key="1">
    <source>
        <dbReference type="SAM" id="MobiDB-lite"/>
    </source>
</evidence>
<dbReference type="InterPro" id="IPR046623">
    <property type="entry name" value="DUF6536"/>
</dbReference>
<dbReference type="AlphaFoldDB" id="A0AA38R4R4"/>
<reference evidence="4" key="1">
    <citation type="submission" date="2022-07" db="EMBL/GenBank/DDBJ databases">
        <title>Fungi with potential for degradation of polypropylene.</title>
        <authorList>
            <person name="Gostincar C."/>
        </authorList>
    </citation>
    <scope>NUCLEOTIDE SEQUENCE</scope>
    <source>
        <strain evidence="4">EXF-13287</strain>
    </source>
</reference>
<proteinExistence type="predicted"/>
<feature type="transmembrane region" description="Helical" evidence="2">
    <location>
        <begin position="605"/>
        <end position="625"/>
    </location>
</feature>
<evidence type="ECO:0000313" key="5">
    <source>
        <dbReference type="Proteomes" id="UP001174691"/>
    </source>
</evidence>
<keyword evidence="5" id="KW-1185">Reference proteome</keyword>
<feature type="transmembrane region" description="Helical" evidence="2">
    <location>
        <begin position="263"/>
        <end position="280"/>
    </location>
</feature>
<dbReference type="EMBL" id="JANBVN010000201">
    <property type="protein sequence ID" value="KAJ9133485.1"/>
    <property type="molecule type" value="Genomic_DNA"/>
</dbReference>
<dbReference type="PANTHER" id="PTHR35395:SF1">
    <property type="entry name" value="DUF6536 DOMAIN-CONTAINING PROTEIN"/>
    <property type="match status" value="1"/>
</dbReference>
<accession>A0AA38R4R4</accession>
<dbReference type="Pfam" id="PF20163">
    <property type="entry name" value="DUF6536"/>
    <property type="match status" value="1"/>
</dbReference>
<comment type="caution">
    <text evidence="4">The sequence shown here is derived from an EMBL/GenBank/DDBJ whole genome shotgun (WGS) entry which is preliminary data.</text>
</comment>
<protein>
    <recommendedName>
        <fullName evidence="3">DUF6536 domain-containing protein</fullName>
    </recommendedName>
</protein>
<evidence type="ECO:0000256" key="2">
    <source>
        <dbReference type="SAM" id="Phobius"/>
    </source>
</evidence>
<feature type="transmembrane region" description="Helical" evidence="2">
    <location>
        <begin position="714"/>
        <end position="739"/>
    </location>
</feature>
<feature type="compositionally biased region" description="Basic and acidic residues" evidence="1">
    <location>
        <begin position="168"/>
        <end position="179"/>
    </location>
</feature>
<feature type="transmembrane region" description="Helical" evidence="2">
    <location>
        <begin position="555"/>
        <end position="577"/>
    </location>
</feature>
<feature type="transmembrane region" description="Helical" evidence="2">
    <location>
        <begin position="212"/>
        <end position="235"/>
    </location>
</feature>